<comment type="caution">
    <text evidence="2">The sequence shown here is derived from an EMBL/GenBank/DDBJ whole genome shotgun (WGS) entry which is preliminary data.</text>
</comment>
<feature type="domain" description="DUF6484" evidence="1">
    <location>
        <begin position="30"/>
        <end position="87"/>
    </location>
</feature>
<sequence length="161" mass="17225">MPDGLHHRSPLPKLDDRERCAIADGLMLATIVASDGARVELSYPGMPGPATVEVSTTLALTADDVGVTVVVGFLDGRRERPIVLGRLREPHRAVEAKLRPGHRVVADGERVYVEADKQLVLSCGEASITLQADGRVLVRGTYVETRAKGVNRIRGGAVAIN</sequence>
<reference evidence="2 3" key="1">
    <citation type="submission" date="2018-03" db="EMBL/GenBank/DDBJ databases">
        <title>Draft Genome Sequences of the Obligatory Marine Myxobacteria Enhygromyxa salina SWB005.</title>
        <authorList>
            <person name="Poehlein A."/>
            <person name="Moghaddam J.A."/>
            <person name="Harms H."/>
            <person name="Alanjari M."/>
            <person name="Koenig G.M."/>
            <person name="Daniel R."/>
            <person name="Schaeberle T.F."/>
        </authorList>
    </citation>
    <scope>NUCLEOTIDE SEQUENCE [LARGE SCALE GENOMIC DNA]</scope>
    <source>
        <strain evidence="2 3">SWB005</strain>
    </source>
</reference>
<protein>
    <recommendedName>
        <fullName evidence="1">DUF6484 domain-containing protein</fullName>
    </recommendedName>
</protein>
<accession>A0A2S9XUM7</accession>
<evidence type="ECO:0000259" key="1">
    <source>
        <dbReference type="Pfam" id="PF20093"/>
    </source>
</evidence>
<gene>
    <name evidence="2" type="ORF">ENSA5_36410</name>
</gene>
<dbReference type="InterPro" id="IPR045506">
    <property type="entry name" value="DUF6484"/>
</dbReference>
<dbReference type="OrthoDB" id="3078443at2"/>
<dbReference type="Proteomes" id="UP000237968">
    <property type="component" value="Unassembled WGS sequence"/>
</dbReference>
<dbReference type="RefSeq" id="WP_106392980.1">
    <property type="nucleotide sequence ID" value="NZ_PVNK01000165.1"/>
</dbReference>
<name>A0A2S9XUM7_9BACT</name>
<dbReference type="EMBL" id="PVNK01000165">
    <property type="protein sequence ID" value="PRP96565.1"/>
    <property type="molecule type" value="Genomic_DNA"/>
</dbReference>
<evidence type="ECO:0000313" key="3">
    <source>
        <dbReference type="Proteomes" id="UP000237968"/>
    </source>
</evidence>
<proteinExistence type="predicted"/>
<evidence type="ECO:0000313" key="2">
    <source>
        <dbReference type="EMBL" id="PRP96565.1"/>
    </source>
</evidence>
<organism evidence="2 3">
    <name type="scientific">Enhygromyxa salina</name>
    <dbReference type="NCBI Taxonomy" id="215803"/>
    <lineage>
        <taxon>Bacteria</taxon>
        <taxon>Pseudomonadati</taxon>
        <taxon>Myxococcota</taxon>
        <taxon>Polyangia</taxon>
        <taxon>Nannocystales</taxon>
        <taxon>Nannocystaceae</taxon>
        <taxon>Enhygromyxa</taxon>
    </lineage>
</organism>
<keyword evidence="3" id="KW-1185">Reference proteome</keyword>
<dbReference type="AlphaFoldDB" id="A0A2S9XUM7"/>
<dbReference type="Pfam" id="PF20093">
    <property type="entry name" value="DUF6484"/>
    <property type="match status" value="1"/>
</dbReference>